<sequence length="90" mass="10364">MEMTTLSFNNGNGYDVDGDDCGSTVMIEDDYTFHSLEWSISFSVNVVYKYLHCSILASKNRNKFSKLYSFMVKIGSCMHIKRIDIKMEIV</sequence>
<reference evidence="1" key="1">
    <citation type="journal article" date="2023" name="bioRxiv">
        <title>Improved chromosome-level genome assembly for marigold (Tagetes erecta).</title>
        <authorList>
            <person name="Jiang F."/>
            <person name="Yuan L."/>
            <person name="Wang S."/>
            <person name="Wang H."/>
            <person name="Xu D."/>
            <person name="Wang A."/>
            <person name="Fan W."/>
        </authorList>
    </citation>
    <scope>NUCLEOTIDE SEQUENCE</scope>
    <source>
        <strain evidence="1">WSJ</strain>
        <tissue evidence="1">Leaf</tissue>
    </source>
</reference>
<organism evidence="1 2">
    <name type="scientific">Tagetes erecta</name>
    <name type="common">African marigold</name>
    <dbReference type="NCBI Taxonomy" id="13708"/>
    <lineage>
        <taxon>Eukaryota</taxon>
        <taxon>Viridiplantae</taxon>
        <taxon>Streptophyta</taxon>
        <taxon>Embryophyta</taxon>
        <taxon>Tracheophyta</taxon>
        <taxon>Spermatophyta</taxon>
        <taxon>Magnoliopsida</taxon>
        <taxon>eudicotyledons</taxon>
        <taxon>Gunneridae</taxon>
        <taxon>Pentapetalae</taxon>
        <taxon>asterids</taxon>
        <taxon>campanulids</taxon>
        <taxon>Asterales</taxon>
        <taxon>Asteraceae</taxon>
        <taxon>Asteroideae</taxon>
        <taxon>Heliantheae alliance</taxon>
        <taxon>Tageteae</taxon>
        <taxon>Tagetes</taxon>
    </lineage>
</organism>
<name>A0AAD8NDW0_TARER</name>
<dbReference type="Proteomes" id="UP001229421">
    <property type="component" value="Unassembled WGS sequence"/>
</dbReference>
<gene>
    <name evidence="1" type="ORF">QVD17_41679</name>
</gene>
<proteinExistence type="predicted"/>
<accession>A0AAD8NDW0</accession>
<dbReference type="EMBL" id="JAUHHV010000012">
    <property type="protein sequence ID" value="KAK1406384.1"/>
    <property type="molecule type" value="Genomic_DNA"/>
</dbReference>
<dbReference type="AlphaFoldDB" id="A0AAD8NDW0"/>
<evidence type="ECO:0000313" key="1">
    <source>
        <dbReference type="EMBL" id="KAK1406384.1"/>
    </source>
</evidence>
<evidence type="ECO:0000313" key="2">
    <source>
        <dbReference type="Proteomes" id="UP001229421"/>
    </source>
</evidence>
<keyword evidence="2" id="KW-1185">Reference proteome</keyword>
<protein>
    <submittedName>
        <fullName evidence="1">Uncharacterized protein</fullName>
    </submittedName>
</protein>
<comment type="caution">
    <text evidence="1">The sequence shown here is derived from an EMBL/GenBank/DDBJ whole genome shotgun (WGS) entry which is preliminary data.</text>
</comment>